<keyword evidence="4" id="KW-1185">Reference proteome</keyword>
<feature type="domain" description="AB hydrolase-1" evidence="2">
    <location>
        <begin position="109"/>
        <end position="461"/>
    </location>
</feature>
<dbReference type="InterPro" id="IPR029058">
    <property type="entry name" value="AB_hydrolase_fold"/>
</dbReference>
<proteinExistence type="predicted"/>
<feature type="transmembrane region" description="Helical" evidence="1">
    <location>
        <begin position="22"/>
        <end position="45"/>
    </location>
</feature>
<dbReference type="InterPro" id="IPR000073">
    <property type="entry name" value="AB_hydrolase_1"/>
</dbReference>
<dbReference type="PANTHER" id="PTHR43329">
    <property type="entry name" value="EPOXIDE HYDROLASE"/>
    <property type="match status" value="1"/>
</dbReference>
<dbReference type="Pfam" id="PF12697">
    <property type="entry name" value="Abhydrolase_6"/>
    <property type="match status" value="1"/>
</dbReference>
<evidence type="ECO:0000256" key="1">
    <source>
        <dbReference type="SAM" id="Phobius"/>
    </source>
</evidence>
<reference evidence="3" key="1">
    <citation type="journal article" date="2020" name="Stud. Mycol.">
        <title>101 Dothideomycetes genomes: a test case for predicting lifestyles and emergence of pathogens.</title>
        <authorList>
            <person name="Haridas S."/>
            <person name="Albert R."/>
            <person name="Binder M."/>
            <person name="Bloem J."/>
            <person name="Labutti K."/>
            <person name="Salamov A."/>
            <person name="Andreopoulos B."/>
            <person name="Baker S."/>
            <person name="Barry K."/>
            <person name="Bills G."/>
            <person name="Bluhm B."/>
            <person name="Cannon C."/>
            <person name="Castanera R."/>
            <person name="Culley D."/>
            <person name="Daum C."/>
            <person name="Ezra D."/>
            <person name="Gonzalez J."/>
            <person name="Henrissat B."/>
            <person name="Kuo A."/>
            <person name="Liang C."/>
            <person name="Lipzen A."/>
            <person name="Lutzoni F."/>
            <person name="Magnuson J."/>
            <person name="Mondo S."/>
            <person name="Nolan M."/>
            <person name="Ohm R."/>
            <person name="Pangilinan J."/>
            <person name="Park H.-J."/>
            <person name="Ramirez L."/>
            <person name="Alfaro M."/>
            <person name="Sun H."/>
            <person name="Tritt A."/>
            <person name="Yoshinaga Y."/>
            <person name="Zwiers L.-H."/>
            <person name="Turgeon B."/>
            <person name="Goodwin S."/>
            <person name="Spatafora J."/>
            <person name="Crous P."/>
            <person name="Grigoriev I."/>
        </authorList>
    </citation>
    <scope>NUCLEOTIDE SEQUENCE</scope>
    <source>
        <strain evidence="3">CBS 130266</strain>
    </source>
</reference>
<dbReference type="EMBL" id="MU007028">
    <property type="protein sequence ID" value="KAF2432093.1"/>
    <property type="molecule type" value="Genomic_DNA"/>
</dbReference>
<protein>
    <submittedName>
        <fullName evidence="3">Alpha/beta-hydrolase</fullName>
    </submittedName>
</protein>
<sequence length="501" mass="55489">MATHTHVAVASAAKPTSIIWRVLWKGFGFVYGTFSLGAFVLLSYVKKGAFRRMDRKEKGELKDAQDRLWDLSKKPFGLIHCFCTLRSGVKLHYVESLPQTKPSSQTSLVIFLHGFPDSYYLWRPYLTSDRLQSQAVMVAVDLPGFGGSDNLPQYGADEVLESISEFILQMREKYVPTEVGQGRSSSRVVIVGHDWGAVIGMRLASEAPQLGDRFVMSNCLHVTLAYSNVASRLSTARQMLHTFTQSPRQIRLLARAFSNIRPLLRQIRKSGYVFVFNLPKPMANIVGSLGNFWLFRYMNAISTHPNPNTPIAGLKGAELLASSIGPSEKECTTSPNGSPELTYGPSVLQRAISRNGGFTEKINLYRQGLLFNPWEKSLQTLWDLNQIEQSTGRRQSSGGLDLFDVGPAGSLRAPMTVIWGKRDVAIENAIAIEGIGDFMGVRPSQLLVVEGCGHWVPIQEQGVGVFEEVIGWAVEGEKGGLRERFGEGFVGVKFAVERLVK</sequence>
<keyword evidence="1" id="KW-1133">Transmembrane helix</keyword>
<dbReference type="AlphaFoldDB" id="A0A9P4NVJ1"/>
<dbReference type="OrthoDB" id="6431331at2759"/>
<dbReference type="Proteomes" id="UP000800235">
    <property type="component" value="Unassembled WGS sequence"/>
</dbReference>
<comment type="caution">
    <text evidence="3">The sequence shown here is derived from an EMBL/GenBank/DDBJ whole genome shotgun (WGS) entry which is preliminary data.</text>
</comment>
<accession>A0A9P4NVJ1</accession>
<name>A0A9P4NVJ1_9PEZI</name>
<dbReference type="Gene3D" id="3.40.50.1820">
    <property type="entry name" value="alpha/beta hydrolase"/>
    <property type="match status" value="1"/>
</dbReference>
<keyword evidence="1" id="KW-0812">Transmembrane</keyword>
<evidence type="ECO:0000313" key="4">
    <source>
        <dbReference type="Proteomes" id="UP000800235"/>
    </source>
</evidence>
<evidence type="ECO:0000313" key="3">
    <source>
        <dbReference type="EMBL" id="KAF2432093.1"/>
    </source>
</evidence>
<evidence type="ECO:0000259" key="2">
    <source>
        <dbReference type="Pfam" id="PF12697"/>
    </source>
</evidence>
<keyword evidence="1" id="KW-0472">Membrane</keyword>
<dbReference type="SUPFAM" id="SSF53474">
    <property type="entry name" value="alpha/beta-Hydrolases"/>
    <property type="match status" value="1"/>
</dbReference>
<gene>
    <name evidence="3" type="ORF">EJ08DRAFT_586157</name>
</gene>
<organism evidence="3 4">
    <name type="scientific">Tothia fuscella</name>
    <dbReference type="NCBI Taxonomy" id="1048955"/>
    <lineage>
        <taxon>Eukaryota</taxon>
        <taxon>Fungi</taxon>
        <taxon>Dikarya</taxon>
        <taxon>Ascomycota</taxon>
        <taxon>Pezizomycotina</taxon>
        <taxon>Dothideomycetes</taxon>
        <taxon>Pleosporomycetidae</taxon>
        <taxon>Venturiales</taxon>
        <taxon>Cylindrosympodiaceae</taxon>
        <taxon>Tothia</taxon>
    </lineage>
</organism>